<dbReference type="Gene3D" id="1.20.58.1520">
    <property type="match status" value="1"/>
</dbReference>
<dbReference type="PANTHER" id="PTHR19321:SF41">
    <property type="entry name" value="FASCETTO-RELATED"/>
    <property type="match status" value="1"/>
</dbReference>
<dbReference type="Proteomes" id="UP000183365">
    <property type="component" value="Unassembled WGS sequence"/>
</dbReference>
<dbReference type="EMBL" id="FQNF01000025">
    <property type="protein sequence ID" value="SGZ39551.1"/>
    <property type="molecule type" value="Genomic_DNA"/>
</dbReference>
<dbReference type="OrthoDB" id="642895at2759"/>
<feature type="region of interest" description="Disordered" evidence="1">
    <location>
        <begin position="661"/>
        <end position="701"/>
    </location>
</feature>
<dbReference type="AlphaFoldDB" id="A0A1L0CXJ2"/>
<dbReference type="Pfam" id="PF03999">
    <property type="entry name" value="MAP65_ASE1"/>
    <property type="match status" value="1"/>
</dbReference>
<organism evidence="2 3">
    <name type="scientific">Hanseniaspora guilliermondii</name>
    <dbReference type="NCBI Taxonomy" id="56406"/>
    <lineage>
        <taxon>Eukaryota</taxon>
        <taxon>Fungi</taxon>
        <taxon>Dikarya</taxon>
        <taxon>Ascomycota</taxon>
        <taxon>Saccharomycotina</taxon>
        <taxon>Saccharomycetes</taxon>
        <taxon>Saccharomycodales</taxon>
        <taxon>Saccharomycodaceae</taxon>
        <taxon>Hanseniaspora</taxon>
    </lineage>
</organism>
<feature type="compositionally biased region" description="Basic and acidic residues" evidence="1">
    <location>
        <begin position="913"/>
        <end position="929"/>
    </location>
</feature>
<feature type="compositionally biased region" description="Polar residues" evidence="1">
    <location>
        <begin position="46"/>
        <end position="69"/>
    </location>
</feature>
<reference evidence="3" key="1">
    <citation type="submission" date="2016-11" db="EMBL/GenBank/DDBJ databases">
        <authorList>
            <person name="Guldener U."/>
        </authorList>
    </citation>
    <scope>NUCLEOTIDE SEQUENCE [LARGE SCALE GENOMIC DNA]</scope>
</reference>
<accession>A0A1L0CXJ2</accession>
<dbReference type="GO" id="GO:0005737">
    <property type="term" value="C:cytoplasm"/>
    <property type="evidence" value="ECO:0007669"/>
    <property type="project" value="TreeGrafter"/>
</dbReference>
<dbReference type="GO" id="GO:0008017">
    <property type="term" value="F:microtubule binding"/>
    <property type="evidence" value="ECO:0007669"/>
    <property type="project" value="InterPro"/>
</dbReference>
<evidence type="ECO:0008006" key="4">
    <source>
        <dbReference type="Google" id="ProtNLM"/>
    </source>
</evidence>
<dbReference type="VEuPathDB" id="FungiDB:HGUI_01751"/>
<feature type="compositionally biased region" description="Polar residues" evidence="1">
    <location>
        <begin position="750"/>
        <end position="793"/>
    </location>
</feature>
<proteinExistence type="predicted"/>
<feature type="region of interest" description="Disordered" evidence="1">
    <location>
        <begin position="708"/>
        <end position="727"/>
    </location>
</feature>
<protein>
    <recommendedName>
        <fullName evidence="4">Anaphase spindle elongation protein</fullName>
    </recommendedName>
</protein>
<sequence>MSDTAHVNNENSHHDEFLIDSNFSTNSKIKTDQHRYSDKYDEFISGNKNNQSPESQRLSFLQNQQSHQLSPLNHSQVMNTSMNMSPQTERSIRLTTELESLVKDLDLIYNEIGLSSKEIYQKEADVFRSLSNTIRSFASKAQEEKKTISTQNSEILECLKAILYRIGDSKGTSTINDLYVRNMIVLSQHDLSPSKRDMSLLSKRRILMQGSEFVFEAFHKILKEYMHDCTIYNQLMSIMHDDASKASFESVTILTENELKLMNENIEDTNTLSKWFFENALKKNTVPFKLLNFVDLQSYNEDSKSKLNNETLHQNKIKHAINEMNVEYINKKESLILKIKEIAECCRFLCLHNTLELKSLFVLPDNTYGNQLASYIEKQPNLVDKVPVFEGFMKTVDDTLKKITQIKLERMELNDTLFQQVEMLWNKLKISGEEISEFKSKMQTDFDLPDSCLPQNQLNLLESEVERLKALRKTSIRQIIKEDWKIINELWDGMKYTEEMRSSFKQFYEGKQLEIKNKEETVNDYASLFDDNEYLLNKLDEEIKKLEDQFKLYEPVLKNIEIYETLLKEKAELEESSKDPGRLTSRDSHKILLREERLRKRIQRHFPVIVNTLSTQLKEFEQNFGKPFMKETGETFLSIIDNEKETLSKKFPRSRVAMFQKNHEREVTQKSSSRSNSGTSRMMTSLNSSVPPVSPKGIRTRNRKILTNAAKSLPKNSTGFSRTVLPPRINGSRLEKINLRNLDVGRRGSSRMSSQASTSLNQGSRLTSGQSFHSDTKSVNIRSLTSLSQGSRGNRSDVAGSRVTSTGSSKRSLPATKVDPNDYSLKKVRMSSRDEIINKSVNSPFMSQSLSPIKPTSFISKTIEQMSNASSPMTVKKKVDGFDLKNISLSDNSINEDIDIVSDMKFNMWQKQQIDDTNKEKKDTQEEVKSGIAINDMSNL</sequence>
<evidence type="ECO:0000313" key="3">
    <source>
        <dbReference type="Proteomes" id="UP000183365"/>
    </source>
</evidence>
<keyword evidence="3" id="KW-1185">Reference proteome</keyword>
<feature type="region of interest" description="Disordered" evidence="1">
    <location>
        <begin position="913"/>
        <end position="940"/>
    </location>
</feature>
<dbReference type="PANTHER" id="PTHR19321">
    <property type="entry name" value="PROTEIN REGULATOR OF CYTOKINESIS 1 PRC1-RELATED"/>
    <property type="match status" value="1"/>
</dbReference>
<evidence type="ECO:0000313" key="2">
    <source>
        <dbReference type="EMBL" id="SGZ39551.1"/>
    </source>
</evidence>
<evidence type="ECO:0000256" key="1">
    <source>
        <dbReference type="SAM" id="MobiDB-lite"/>
    </source>
</evidence>
<feature type="compositionally biased region" description="Polar residues" evidence="1">
    <location>
        <begin position="802"/>
        <end position="811"/>
    </location>
</feature>
<dbReference type="GO" id="GO:1990023">
    <property type="term" value="C:mitotic spindle midzone"/>
    <property type="evidence" value="ECO:0007669"/>
    <property type="project" value="TreeGrafter"/>
</dbReference>
<gene>
    <name evidence="2" type="ORF">HGUI_01751</name>
</gene>
<name>A0A1L0CXJ2_9ASCO</name>
<dbReference type="InterPro" id="IPR007145">
    <property type="entry name" value="MAP65_Ase1_PRC1"/>
</dbReference>
<feature type="region of interest" description="Disordered" evidence="1">
    <location>
        <begin position="740"/>
        <end position="821"/>
    </location>
</feature>
<feature type="region of interest" description="Disordered" evidence="1">
    <location>
        <begin position="43"/>
        <end position="69"/>
    </location>
</feature>
<dbReference type="GO" id="GO:0051256">
    <property type="term" value="P:mitotic spindle midzone assembly"/>
    <property type="evidence" value="ECO:0007669"/>
    <property type="project" value="TreeGrafter"/>
</dbReference>
<feature type="compositionally biased region" description="Low complexity" evidence="1">
    <location>
        <begin position="671"/>
        <end position="685"/>
    </location>
</feature>